<evidence type="ECO:0000313" key="16">
    <source>
        <dbReference type="Proteomes" id="UP000196475"/>
    </source>
</evidence>
<feature type="binding site" evidence="13">
    <location>
        <position position="269"/>
    </location>
    <ligand>
        <name>ATP</name>
        <dbReference type="ChEBI" id="CHEBI:30616"/>
    </ligand>
</feature>
<feature type="binding site" evidence="13">
    <location>
        <position position="238"/>
    </location>
    <ligand>
        <name>Zn(2+)</name>
        <dbReference type="ChEBI" id="CHEBI:29105"/>
    </ligand>
</feature>
<protein>
    <recommendedName>
        <fullName evidence="13">Cysteine--tRNA ligase</fullName>
        <ecNumber evidence="13">6.1.1.16</ecNumber>
    </recommendedName>
    <alternativeName>
        <fullName evidence="13">Cysteinyl-tRNA synthetase</fullName>
        <shortName evidence="13">CysRS</shortName>
    </alternativeName>
</protein>
<dbReference type="Proteomes" id="UP000196475">
    <property type="component" value="Unassembled WGS sequence"/>
</dbReference>
<evidence type="ECO:0000256" key="9">
    <source>
        <dbReference type="ARBA" id="ARBA00022840"/>
    </source>
</evidence>
<dbReference type="InterPro" id="IPR032678">
    <property type="entry name" value="tRNA-synt_1_cat_dom"/>
</dbReference>
<organism evidence="15 16">
    <name type="scientific">Bacillus thermozeamaize</name>
    <dbReference type="NCBI Taxonomy" id="230954"/>
    <lineage>
        <taxon>Bacteria</taxon>
        <taxon>Bacillati</taxon>
        <taxon>Bacillota</taxon>
        <taxon>Bacilli</taxon>
        <taxon>Bacillales</taxon>
        <taxon>Bacillaceae</taxon>
        <taxon>Bacillus</taxon>
    </lineage>
</organism>
<dbReference type="SMART" id="SM00840">
    <property type="entry name" value="DALR_2"/>
    <property type="match status" value="1"/>
</dbReference>
<evidence type="ECO:0000256" key="6">
    <source>
        <dbReference type="ARBA" id="ARBA00022723"/>
    </source>
</evidence>
<keyword evidence="5 13" id="KW-0436">Ligase</keyword>
<dbReference type="Pfam" id="PF09190">
    <property type="entry name" value="DALR_2"/>
    <property type="match status" value="1"/>
</dbReference>
<feature type="binding site" evidence="13">
    <location>
        <position position="29"/>
    </location>
    <ligand>
        <name>Zn(2+)</name>
        <dbReference type="ChEBI" id="CHEBI:29105"/>
    </ligand>
</feature>
<evidence type="ECO:0000256" key="5">
    <source>
        <dbReference type="ARBA" id="ARBA00022598"/>
    </source>
</evidence>
<evidence type="ECO:0000256" key="12">
    <source>
        <dbReference type="ARBA" id="ARBA00047398"/>
    </source>
</evidence>
<evidence type="ECO:0000259" key="14">
    <source>
        <dbReference type="SMART" id="SM00840"/>
    </source>
</evidence>
<dbReference type="PRINTS" id="PR00983">
    <property type="entry name" value="TRNASYNTHCYS"/>
</dbReference>
<proteinExistence type="inferred from homology"/>
<evidence type="ECO:0000256" key="7">
    <source>
        <dbReference type="ARBA" id="ARBA00022741"/>
    </source>
</evidence>
<dbReference type="Pfam" id="PF01406">
    <property type="entry name" value="tRNA-synt_1e"/>
    <property type="match status" value="1"/>
</dbReference>
<sequence>MSIRIYNTLTRQKEVFQTLEPGKVRMYVCGPTVWSTIHIGNARTFLFFDVVRRYLSAKGYDVTYVENFTDVDDKLIRKAQELGWTVQQVADHYIEAFKQDTKALGIRPADVHPRVTEHMEEIIRFIEKLVARGVAYEADGDVYYRVGAFPDYGKLSHQSIDDLLAGARVEIGEKKENPLDFALWKKARPGEVAWDSPWGPGRPGWHIECSTMAMRYLGETLDIHAGGSDLRFPHHENEIAQSEALTGKPFARYWMHTGHVTVEQQKMSKSLGNVLDVRDLLQRVRPEVVRFWMLSTYYRNPVQYSDDLLAQAEGGWERIQTTLRNLDFRLSQGAAPAAGGQNDASHPHFAVIRELEERFDREMSDDFNTADALAVVFDAVKELNRYLEQRSVETPVLLAWKELFSRWDEILGIFPLESASAGGDREIEALIAERQAARARKDWATSDRIRAELLARGIVVEDTPQGVRWYRKSQVQETVKHDQGGTKN</sequence>
<evidence type="ECO:0000256" key="8">
    <source>
        <dbReference type="ARBA" id="ARBA00022833"/>
    </source>
</evidence>
<dbReference type="CDD" id="cd00672">
    <property type="entry name" value="CysRS_core"/>
    <property type="match status" value="1"/>
</dbReference>
<dbReference type="Gene3D" id="1.20.120.1910">
    <property type="entry name" value="Cysteine-tRNA ligase, C-terminal anti-codon recognition domain"/>
    <property type="match status" value="1"/>
</dbReference>
<name>A0A1Y3PSK7_9BACI</name>
<accession>A0A1Y3PSK7</accession>
<keyword evidence="11 13" id="KW-0030">Aminoacyl-tRNA synthetase</keyword>
<evidence type="ECO:0000256" key="10">
    <source>
        <dbReference type="ARBA" id="ARBA00022917"/>
    </source>
</evidence>
<feature type="short sequence motif" description="'KMSKS' region" evidence="13">
    <location>
        <begin position="266"/>
        <end position="270"/>
    </location>
</feature>
<keyword evidence="10 13" id="KW-0648">Protein biosynthesis</keyword>
<comment type="subcellular location">
    <subcellularLocation>
        <location evidence="1 13">Cytoplasm</location>
    </subcellularLocation>
</comment>
<dbReference type="GO" id="GO:0006423">
    <property type="term" value="P:cysteinyl-tRNA aminoacylation"/>
    <property type="evidence" value="ECO:0007669"/>
    <property type="project" value="UniProtKB-UniRule"/>
</dbReference>
<evidence type="ECO:0000256" key="1">
    <source>
        <dbReference type="ARBA" id="ARBA00004496"/>
    </source>
</evidence>
<evidence type="ECO:0000256" key="2">
    <source>
        <dbReference type="ARBA" id="ARBA00005594"/>
    </source>
</evidence>
<feature type="short sequence motif" description="'HIGH' region" evidence="13">
    <location>
        <begin position="31"/>
        <end position="41"/>
    </location>
</feature>
<dbReference type="AlphaFoldDB" id="A0A1Y3PSK7"/>
<feature type="binding site" evidence="13">
    <location>
        <position position="209"/>
    </location>
    <ligand>
        <name>Zn(2+)</name>
        <dbReference type="ChEBI" id="CHEBI:29105"/>
    </ligand>
</feature>
<dbReference type="SUPFAM" id="SSF52374">
    <property type="entry name" value="Nucleotidylyl transferase"/>
    <property type="match status" value="1"/>
</dbReference>
<dbReference type="PANTHER" id="PTHR10890:SF3">
    <property type="entry name" value="CYSTEINE--TRNA LIGASE, CYTOPLASMIC"/>
    <property type="match status" value="1"/>
</dbReference>
<keyword evidence="6 13" id="KW-0479">Metal-binding</keyword>
<dbReference type="GO" id="GO:0005829">
    <property type="term" value="C:cytosol"/>
    <property type="evidence" value="ECO:0007669"/>
    <property type="project" value="TreeGrafter"/>
</dbReference>
<comment type="catalytic activity">
    <reaction evidence="12 13">
        <text>tRNA(Cys) + L-cysteine + ATP = L-cysteinyl-tRNA(Cys) + AMP + diphosphate</text>
        <dbReference type="Rhea" id="RHEA:17773"/>
        <dbReference type="Rhea" id="RHEA-COMP:9661"/>
        <dbReference type="Rhea" id="RHEA-COMP:9679"/>
        <dbReference type="ChEBI" id="CHEBI:30616"/>
        <dbReference type="ChEBI" id="CHEBI:33019"/>
        <dbReference type="ChEBI" id="CHEBI:35235"/>
        <dbReference type="ChEBI" id="CHEBI:78442"/>
        <dbReference type="ChEBI" id="CHEBI:78517"/>
        <dbReference type="ChEBI" id="CHEBI:456215"/>
        <dbReference type="EC" id="6.1.1.16"/>
    </reaction>
</comment>
<evidence type="ECO:0000256" key="3">
    <source>
        <dbReference type="ARBA" id="ARBA00011245"/>
    </source>
</evidence>
<dbReference type="SUPFAM" id="SSF47323">
    <property type="entry name" value="Anticodon-binding domain of a subclass of class I aminoacyl-tRNA synthetases"/>
    <property type="match status" value="1"/>
</dbReference>
<evidence type="ECO:0000256" key="13">
    <source>
        <dbReference type="HAMAP-Rule" id="MF_00041"/>
    </source>
</evidence>
<dbReference type="InterPro" id="IPR014729">
    <property type="entry name" value="Rossmann-like_a/b/a_fold"/>
</dbReference>
<dbReference type="InterPro" id="IPR015273">
    <property type="entry name" value="Cys-tRNA-synt_Ia_DALR"/>
</dbReference>
<comment type="cofactor">
    <cofactor evidence="13">
        <name>Zn(2+)</name>
        <dbReference type="ChEBI" id="CHEBI:29105"/>
    </cofactor>
    <text evidence="13">Binds 1 zinc ion per subunit.</text>
</comment>
<feature type="modified residue" description="Phosphoserine" evidence="13">
    <location>
        <position position="270"/>
    </location>
</feature>
<keyword evidence="9 13" id="KW-0067">ATP-binding</keyword>
<dbReference type="FunFam" id="3.40.50.620:FF:000009">
    <property type="entry name" value="Cysteine--tRNA ligase"/>
    <property type="match status" value="1"/>
</dbReference>
<dbReference type="PANTHER" id="PTHR10890">
    <property type="entry name" value="CYSTEINYL-TRNA SYNTHETASE"/>
    <property type="match status" value="1"/>
</dbReference>
<dbReference type="GO" id="GO:0008270">
    <property type="term" value="F:zinc ion binding"/>
    <property type="evidence" value="ECO:0007669"/>
    <property type="project" value="UniProtKB-UniRule"/>
</dbReference>
<keyword evidence="4 13" id="KW-0963">Cytoplasm</keyword>
<dbReference type="HAMAP" id="MF_00041">
    <property type="entry name" value="Cys_tRNA_synth"/>
    <property type="match status" value="1"/>
</dbReference>
<comment type="similarity">
    <text evidence="2 13">Belongs to the class-I aminoacyl-tRNA synthetase family.</text>
</comment>
<dbReference type="GO" id="GO:0005524">
    <property type="term" value="F:ATP binding"/>
    <property type="evidence" value="ECO:0007669"/>
    <property type="project" value="UniProtKB-UniRule"/>
</dbReference>
<keyword evidence="7 13" id="KW-0547">Nucleotide-binding</keyword>
<gene>
    <name evidence="13" type="primary">cysS</name>
    <name evidence="15" type="ORF">BAA01_03395</name>
</gene>
<dbReference type="Pfam" id="PF23493">
    <property type="entry name" value="CysS_C"/>
    <property type="match status" value="1"/>
</dbReference>
<dbReference type="EMBL" id="LZRT01000052">
    <property type="protein sequence ID" value="OUM89106.1"/>
    <property type="molecule type" value="Genomic_DNA"/>
</dbReference>
<dbReference type="GO" id="GO:0004817">
    <property type="term" value="F:cysteine-tRNA ligase activity"/>
    <property type="evidence" value="ECO:0007669"/>
    <property type="project" value="UniProtKB-UniRule"/>
</dbReference>
<dbReference type="InterPro" id="IPR009080">
    <property type="entry name" value="tRNAsynth_Ia_anticodon-bd"/>
</dbReference>
<feature type="binding site" evidence="13">
    <location>
        <position position="234"/>
    </location>
    <ligand>
        <name>Zn(2+)</name>
        <dbReference type="ChEBI" id="CHEBI:29105"/>
    </ligand>
</feature>
<evidence type="ECO:0000256" key="4">
    <source>
        <dbReference type="ARBA" id="ARBA00022490"/>
    </source>
</evidence>
<evidence type="ECO:0000313" key="15">
    <source>
        <dbReference type="EMBL" id="OUM89106.1"/>
    </source>
</evidence>
<evidence type="ECO:0000256" key="11">
    <source>
        <dbReference type="ARBA" id="ARBA00023146"/>
    </source>
</evidence>
<dbReference type="InterPro" id="IPR024909">
    <property type="entry name" value="Cys-tRNA/MSH_ligase"/>
</dbReference>
<dbReference type="InterPro" id="IPR015803">
    <property type="entry name" value="Cys-tRNA-ligase"/>
</dbReference>
<dbReference type="InterPro" id="IPR056411">
    <property type="entry name" value="CysS_C"/>
</dbReference>
<dbReference type="EC" id="6.1.1.16" evidence="13"/>
<reference evidence="16" key="1">
    <citation type="submission" date="2016-06" db="EMBL/GenBank/DDBJ databases">
        <authorList>
            <person name="Nascimento L."/>
            <person name="Pereira R.V."/>
            <person name="Martins L.F."/>
            <person name="Quaggio R.B."/>
            <person name="Silva A.M."/>
            <person name="Setubal J.C."/>
        </authorList>
    </citation>
    <scope>NUCLEOTIDE SEQUENCE [LARGE SCALE GENOMIC DNA]</scope>
</reference>
<keyword evidence="13" id="KW-0597">Phosphoprotein</keyword>
<dbReference type="NCBIfam" id="TIGR00435">
    <property type="entry name" value="cysS"/>
    <property type="match status" value="1"/>
</dbReference>
<keyword evidence="8 13" id="KW-0862">Zinc</keyword>
<feature type="domain" description="Cysteinyl-tRNA synthetase class Ia DALR" evidence="14">
    <location>
        <begin position="358"/>
        <end position="422"/>
    </location>
</feature>
<dbReference type="Gene3D" id="3.40.50.620">
    <property type="entry name" value="HUPs"/>
    <property type="match status" value="1"/>
</dbReference>
<comment type="caution">
    <text evidence="15">The sequence shown here is derived from an EMBL/GenBank/DDBJ whole genome shotgun (WGS) entry which is preliminary data.</text>
</comment>
<comment type="subunit">
    <text evidence="3 13">Monomer.</text>
</comment>